<proteinExistence type="predicted"/>
<accession>A0A533Q8F1</accession>
<name>A0A533Q8F1_9BACT</name>
<dbReference type="AlphaFoldDB" id="A0A533Q8F1"/>
<gene>
    <name evidence="1" type="ORF">JETT_3263</name>
</gene>
<dbReference type="EMBL" id="SULG01000098">
    <property type="protein sequence ID" value="TLD40479.1"/>
    <property type="molecule type" value="Genomic_DNA"/>
</dbReference>
<evidence type="ECO:0000313" key="2">
    <source>
        <dbReference type="Proteomes" id="UP000319783"/>
    </source>
</evidence>
<organism evidence="1 2">
    <name type="scientific">Candidatus Jettenia ecosi</name>
    <dbReference type="NCBI Taxonomy" id="2494326"/>
    <lineage>
        <taxon>Bacteria</taxon>
        <taxon>Pseudomonadati</taxon>
        <taxon>Planctomycetota</taxon>
        <taxon>Candidatus Brocadiia</taxon>
        <taxon>Candidatus Brocadiales</taxon>
        <taxon>Candidatus Brocadiaceae</taxon>
        <taxon>Candidatus Jettenia</taxon>
    </lineage>
</organism>
<evidence type="ECO:0000313" key="1">
    <source>
        <dbReference type="EMBL" id="TLD40479.1"/>
    </source>
</evidence>
<comment type="caution">
    <text evidence="1">The sequence shown here is derived from an EMBL/GenBank/DDBJ whole genome shotgun (WGS) entry which is preliminary data.</text>
</comment>
<protein>
    <submittedName>
        <fullName evidence="1">Uncharacterized protein</fullName>
    </submittedName>
</protein>
<sequence length="55" mass="6311">MGKSHAAISNKISGRLPYVYEMLQDRNYKLYALIRVNSRGLTVAMRNTTFQNGVY</sequence>
<reference evidence="1 2" key="1">
    <citation type="submission" date="2019-04" db="EMBL/GenBank/DDBJ databases">
        <title>Genome of a novel bacterium Candidatus Jettenia ecosi reconstructed from metagenome of an anammox bioreactor.</title>
        <authorList>
            <person name="Mardanov A.V."/>
            <person name="Beletsky A.V."/>
            <person name="Ravin N.V."/>
            <person name="Botchkova E.A."/>
            <person name="Litti Y.V."/>
            <person name="Nozhevnikova A.N."/>
        </authorList>
    </citation>
    <scope>NUCLEOTIDE SEQUENCE [LARGE SCALE GENOMIC DNA]</scope>
    <source>
        <strain evidence="1">J2</strain>
    </source>
</reference>
<dbReference type="Proteomes" id="UP000319783">
    <property type="component" value="Unassembled WGS sequence"/>
</dbReference>